<feature type="compositionally biased region" description="Basic and acidic residues" evidence="1">
    <location>
        <begin position="51"/>
        <end position="72"/>
    </location>
</feature>
<dbReference type="AlphaFoldDB" id="A0A180GQL2"/>
<dbReference type="Proteomes" id="UP000005240">
    <property type="component" value="Unassembled WGS sequence"/>
</dbReference>
<evidence type="ECO:0000256" key="1">
    <source>
        <dbReference type="SAM" id="MobiDB-lite"/>
    </source>
</evidence>
<reference evidence="2" key="1">
    <citation type="submission" date="2009-11" db="EMBL/GenBank/DDBJ databases">
        <authorList>
            <consortium name="The Broad Institute Genome Sequencing Platform"/>
            <person name="Ward D."/>
            <person name="Feldgarden M."/>
            <person name="Earl A."/>
            <person name="Young S.K."/>
            <person name="Zeng Q."/>
            <person name="Koehrsen M."/>
            <person name="Alvarado L."/>
            <person name="Berlin A."/>
            <person name="Bochicchio J."/>
            <person name="Borenstein D."/>
            <person name="Chapman S.B."/>
            <person name="Chen Z."/>
            <person name="Engels R."/>
            <person name="Freedman E."/>
            <person name="Gellesch M."/>
            <person name="Goldberg J."/>
            <person name="Griggs A."/>
            <person name="Gujja S."/>
            <person name="Heilman E."/>
            <person name="Heiman D."/>
            <person name="Hepburn T."/>
            <person name="Howarth C."/>
            <person name="Jen D."/>
            <person name="Larson L."/>
            <person name="Lewis B."/>
            <person name="Mehta T."/>
            <person name="Park D."/>
            <person name="Pearson M."/>
            <person name="Roberts A."/>
            <person name="Saif S."/>
            <person name="Shea T."/>
            <person name="Shenoy N."/>
            <person name="Sisk P."/>
            <person name="Stolte C."/>
            <person name="Sykes S."/>
            <person name="Thomson T."/>
            <person name="Walk T."/>
            <person name="White J."/>
            <person name="Yandava C."/>
            <person name="Izard J."/>
            <person name="Baranova O.V."/>
            <person name="Blanton J.M."/>
            <person name="Tanner A.C."/>
            <person name="Dewhirst F.E."/>
            <person name="Haas B."/>
            <person name="Nusbaum C."/>
            <person name="Birren B."/>
        </authorList>
    </citation>
    <scope>NUCLEOTIDE SEQUENCE [LARGE SCALE GENOMIC DNA]</scope>
    <source>
        <strain evidence="2">1-1 BBBD Race 1</strain>
    </source>
</reference>
<evidence type="ECO:0000313" key="2">
    <source>
        <dbReference type="EMBL" id="OAV94679.1"/>
    </source>
</evidence>
<keyword evidence="4" id="KW-1185">Reference proteome</keyword>
<dbReference type="OrthoDB" id="2495635at2759"/>
<sequence>MKLAKIRKALTIGLPMSSHRAPASPGNWGSRSLGPLGEEKRPLTGYIPMEETDRRVSSLDRPDLQAHSDAQKEMKETWEAQCKDRILWRAPYEWDPLDHINNNLWPKCFLYEPQEQIQRIWLLGDGREERFSHPVKEIPLVQACIKLYRKRSETQLILYLSLFFNRPDFNLGVKDIVKDTSILDFILLLATITEVNQRSKEKLDPFSARIQEYIIRELPRFEEKLTESKRDDIIRLIKILKNLWERD</sequence>
<gene>
    <name evidence="2" type="ORF">PTTG_12646</name>
</gene>
<reference evidence="3 4" key="3">
    <citation type="journal article" date="2017" name="G3 (Bethesda)">
        <title>Comparative analysis highlights variable genome content of wheat rusts and divergence of the mating loci.</title>
        <authorList>
            <person name="Cuomo C.A."/>
            <person name="Bakkeren G."/>
            <person name="Khalil H.B."/>
            <person name="Panwar V."/>
            <person name="Joly D."/>
            <person name="Linning R."/>
            <person name="Sakthikumar S."/>
            <person name="Song X."/>
            <person name="Adiconis X."/>
            <person name="Fan L."/>
            <person name="Goldberg J.M."/>
            <person name="Levin J.Z."/>
            <person name="Young S."/>
            <person name="Zeng Q."/>
            <person name="Anikster Y."/>
            <person name="Bruce M."/>
            <person name="Wang M."/>
            <person name="Yin C."/>
            <person name="McCallum B."/>
            <person name="Szabo L.J."/>
            <person name="Hulbert S."/>
            <person name="Chen X."/>
            <person name="Fellers J.P."/>
        </authorList>
    </citation>
    <scope>NUCLEOTIDE SEQUENCE</scope>
    <source>
        <strain evidence="4">Isolate 1-1 / race 1 (BBBD)</strain>
        <strain evidence="3">isolate 1-1 / race 1 (BBBD)</strain>
    </source>
</reference>
<name>A0A180GQL2_PUCT1</name>
<protein>
    <submittedName>
        <fullName evidence="2 3">Uncharacterized protein</fullName>
    </submittedName>
</protein>
<feature type="region of interest" description="Disordered" evidence="1">
    <location>
        <begin position="16"/>
        <end position="72"/>
    </location>
</feature>
<dbReference type="EMBL" id="ADAS02000037">
    <property type="protein sequence ID" value="OAV94679.1"/>
    <property type="molecule type" value="Genomic_DNA"/>
</dbReference>
<accession>A0A180GQL2</accession>
<dbReference type="EnsemblFungi" id="PTTG_12646-t43_1">
    <property type="protein sequence ID" value="PTTG_12646-t43_1-p1"/>
    <property type="gene ID" value="PTTG_12646"/>
</dbReference>
<evidence type="ECO:0000313" key="4">
    <source>
        <dbReference type="Proteomes" id="UP000005240"/>
    </source>
</evidence>
<reference evidence="2" key="2">
    <citation type="submission" date="2016-05" db="EMBL/GenBank/DDBJ databases">
        <title>Comparative analysis highlights variable genome content of wheat rusts and divergence of the mating loci.</title>
        <authorList>
            <person name="Cuomo C.A."/>
            <person name="Bakkeren G."/>
            <person name="Szabo L."/>
            <person name="Khalil H."/>
            <person name="Joly D."/>
            <person name="Goldberg J."/>
            <person name="Young S."/>
            <person name="Zeng Q."/>
            <person name="Fellers J."/>
        </authorList>
    </citation>
    <scope>NUCLEOTIDE SEQUENCE [LARGE SCALE GENOMIC DNA]</scope>
    <source>
        <strain evidence="2">1-1 BBBD Race 1</strain>
    </source>
</reference>
<evidence type="ECO:0000313" key="3">
    <source>
        <dbReference type="EnsemblFungi" id="PTTG_12646-t43_1-p1"/>
    </source>
</evidence>
<organism evidence="2">
    <name type="scientific">Puccinia triticina (isolate 1-1 / race 1 (BBBD))</name>
    <name type="common">Brown leaf rust fungus</name>
    <dbReference type="NCBI Taxonomy" id="630390"/>
    <lineage>
        <taxon>Eukaryota</taxon>
        <taxon>Fungi</taxon>
        <taxon>Dikarya</taxon>
        <taxon>Basidiomycota</taxon>
        <taxon>Pucciniomycotina</taxon>
        <taxon>Pucciniomycetes</taxon>
        <taxon>Pucciniales</taxon>
        <taxon>Pucciniaceae</taxon>
        <taxon>Puccinia</taxon>
    </lineage>
</organism>
<proteinExistence type="predicted"/>
<reference evidence="3" key="4">
    <citation type="submission" date="2025-05" db="UniProtKB">
        <authorList>
            <consortium name="EnsemblFungi"/>
        </authorList>
    </citation>
    <scope>IDENTIFICATION</scope>
    <source>
        <strain evidence="3">isolate 1-1 / race 1 (BBBD)</strain>
    </source>
</reference>
<dbReference type="VEuPathDB" id="FungiDB:PTTG_12646"/>